<dbReference type="InterPro" id="IPR004469">
    <property type="entry name" value="PSP"/>
</dbReference>
<dbReference type="UniPathway" id="UPA00135">
    <property type="reaction ID" value="UER00198"/>
</dbReference>
<name>A0A4Y9F6A7_9MICC</name>
<dbReference type="STRING" id="85336.A7979_00040"/>
<dbReference type="OrthoDB" id="9792539at2"/>
<dbReference type="Pfam" id="PF12710">
    <property type="entry name" value="HAD"/>
    <property type="match status" value="1"/>
</dbReference>
<dbReference type="InterPro" id="IPR023214">
    <property type="entry name" value="HAD_sf"/>
</dbReference>
<dbReference type="InterPro" id="IPR050582">
    <property type="entry name" value="HAD-like_SerB"/>
</dbReference>
<evidence type="ECO:0000256" key="8">
    <source>
        <dbReference type="ARBA" id="ARBA00022842"/>
    </source>
</evidence>
<dbReference type="GO" id="GO:0006564">
    <property type="term" value="P:L-serine biosynthetic process"/>
    <property type="evidence" value="ECO:0007669"/>
    <property type="project" value="UniProtKB-KW"/>
</dbReference>
<keyword evidence="9" id="KW-0718">Serine biosynthesis</keyword>
<comment type="caution">
    <text evidence="14">The sequence shown here is derived from an EMBL/GenBank/DDBJ whole genome shotgun (WGS) entry which is preliminary data.</text>
</comment>
<dbReference type="NCBIfam" id="TIGR00338">
    <property type="entry name" value="serB"/>
    <property type="match status" value="1"/>
</dbReference>
<dbReference type="NCBIfam" id="TIGR01488">
    <property type="entry name" value="HAD-SF-IB"/>
    <property type="match status" value="1"/>
</dbReference>
<dbReference type="Proteomes" id="UP000297951">
    <property type="component" value="Unassembled WGS sequence"/>
</dbReference>
<evidence type="ECO:0000256" key="12">
    <source>
        <dbReference type="ARBA" id="ARBA00048523"/>
    </source>
</evidence>
<dbReference type="PANTHER" id="PTHR43344">
    <property type="entry name" value="PHOSPHOSERINE PHOSPHATASE"/>
    <property type="match status" value="1"/>
</dbReference>
<proteinExistence type="inferred from homology"/>
<dbReference type="SUPFAM" id="SSF56784">
    <property type="entry name" value="HAD-like"/>
    <property type="match status" value="1"/>
</dbReference>
<feature type="active site" description="Nucleophile" evidence="13">
    <location>
        <position position="113"/>
    </location>
</feature>
<dbReference type="Gene3D" id="3.40.50.1000">
    <property type="entry name" value="HAD superfamily/HAD-like"/>
    <property type="match status" value="1"/>
</dbReference>
<keyword evidence="7 14" id="KW-0378">Hydrolase</keyword>
<dbReference type="GO" id="GO:0036424">
    <property type="term" value="F:L-phosphoserine phosphatase activity"/>
    <property type="evidence" value="ECO:0007669"/>
    <property type="project" value="InterPro"/>
</dbReference>
<gene>
    <name evidence="14" type="primary">serB</name>
    <name evidence="14" type="ORF">E4U03_03970</name>
</gene>
<dbReference type="SFLD" id="SFLDS00003">
    <property type="entry name" value="Haloacid_Dehalogenase"/>
    <property type="match status" value="1"/>
</dbReference>
<dbReference type="SFLD" id="SFLDF00029">
    <property type="entry name" value="phosphoserine_phosphatase"/>
    <property type="match status" value="1"/>
</dbReference>
<dbReference type="SFLD" id="SFLDG01137">
    <property type="entry name" value="C1.6.1:_Phosphoserine_Phosphat"/>
    <property type="match status" value="1"/>
</dbReference>
<protein>
    <recommendedName>
        <fullName evidence="4">phosphoserine phosphatase</fullName>
        <ecNumber evidence="4">3.1.3.3</ecNumber>
    </recommendedName>
    <alternativeName>
        <fullName evidence="10">O-phosphoserine phosphohydrolase</fullName>
    </alternativeName>
</protein>
<comment type="cofactor">
    <cofactor evidence="1">
        <name>Mg(2+)</name>
        <dbReference type="ChEBI" id="CHEBI:18420"/>
    </cofactor>
</comment>
<evidence type="ECO:0000256" key="4">
    <source>
        <dbReference type="ARBA" id="ARBA00012640"/>
    </source>
</evidence>
<feature type="active site" description="Proton donor" evidence="13">
    <location>
        <position position="115"/>
    </location>
</feature>
<evidence type="ECO:0000256" key="6">
    <source>
        <dbReference type="ARBA" id="ARBA00022723"/>
    </source>
</evidence>
<evidence type="ECO:0000256" key="7">
    <source>
        <dbReference type="ARBA" id="ARBA00022801"/>
    </source>
</evidence>
<evidence type="ECO:0000313" key="14">
    <source>
        <dbReference type="EMBL" id="TFU23123.1"/>
    </source>
</evidence>
<evidence type="ECO:0000256" key="5">
    <source>
        <dbReference type="ARBA" id="ARBA00022605"/>
    </source>
</evidence>
<evidence type="ECO:0000256" key="3">
    <source>
        <dbReference type="ARBA" id="ARBA00009184"/>
    </source>
</evidence>
<evidence type="ECO:0000256" key="9">
    <source>
        <dbReference type="ARBA" id="ARBA00023299"/>
    </source>
</evidence>
<keyword evidence="5" id="KW-0028">Amino-acid biosynthesis</keyword>
<keyword evidence="8" id="KW-0460">Magnesium</keyword>
<comment type="similarity">
    <text evidence="3">Belongs to the HAD-like hydrolase superfamily. SerB family.</text>
</comment>
<dbReference type="EMBL" id="SPQC01000010">
    <property type="protein sequence ID" value="TFU23123.1"/>
    <property type="molecule type" value="Genomic_DNA"/>
</dbReference>
<dbReference type="EC" id="3.1.3.3" evidence="4"/>
<dbReference type="InterPro" id="IPR036412">
    <property type="entry name" value="HAD-like_sf"/>
</dbReference>
<evidence type="ECO:0000256" key="2">
    <source>
        <dbReference type="ARBA" id="ARBA00005135"/>
    </source>
</evidence>
<comment type="pathway">
    <text evidence="2">Amino-acid biosynthesis; L-serine biosynthesis; L-serine from 3-phospho-D-glycerate: step 3/3.</text>
</comment>
<comment type="catalytic activity">
    <reaction evidence="12">
        <text>O-phospho-D-serine + H2O = D-serine + phosphate</text>
        <dbReference type="Rhea" id="RHEA:24873"/>
        <dbReference type="ChEBI" id="CHEBI:15377"/>
        <dbReference type="ChEBI" id="CHEBI:35247"/>
        <dbReference type="ChEBI" id="CHEBI:43474"/>
        <dbReference type="ChEBI" id="CHEBI:58680"/>
        <dbReference type="EC" id="3.1.3.3"/>
    </reaction>
</comment>
<sequence length="314" mass="33204">MVPMSTSVNIVAISRADASLIATEEQLVAALQAVEGLELESGLLMEVPASRVEREAEGPAYSVYIAAASWERGGVEDARGALGLLDGARSLGFDLNVVPAELANDEKKLLIMDVDSTLIRQEVIDELAAAAGRGAEVAEVTERAMRGELDFEASLRERVATLAGLEESVIDEVASKVLYSPGATKLVEVFLAAGHEVCVVSGGFVQVLSPLAGYLNLSKARANVLEIIEGKLTGKVTGEVITGEVKKESLKEWAKEFDIKSSQTIAVGDGANDVLMILEAELGVAFNAKTALLEVADTQINTLRLDAVRHFAGL</sequence>
<dbReference type="AlphaFoldDB" id="A0A4Y9F6A7"/>
<accession>A0A4Y9F6A7</accession>
<evidence type="ECO:0000256" key="13">
    <source>
        <dbReference type="PIRSR" id="PIRSR604469-1"/>
    </source>
</evidence>
<reference evidence="14 15" key="1">
    <citation type="submission" date="2019-03" db="EMBL/GenBank/DDBJ databases">
        <title>Diversity of the mouse oral microbiome.</title>
        <authorList>
            <person name="Joseph S."/>
            <person name="Aduse-Opoku J."/>
            <person name="Curtis M."/>
            <person name="Wade W."/>
            <person name="Hashim A."/>
        </authorList>
    </citation>
    <scope>NUCLEOTIDE SEQUENCE [LARGE SCALE GENOMIC DNA]</scope>
    <source>
        <strain evidence="15">irhom_31</strain>
    </source>
</reference>
<comment type="catalytic activity">
    <reaction evidence="11">
        <text>O-phospho-L-serine + H2O = L-serine + phosphate</text>
        <dbReference type="Rhea" id="RHEA:21208"/>
        <dbReference type="ChEBI" id="CHEBI:15377"/>
        <dbReference type="ChEBI" id="CHEBI:33384"/>
        <dbReference type="ChEBI" id="CHEBI:43474"/>
        <dbReference type="ChEBI" id="CHEBI:57524"/>
        <dbReference type="EC" id="3.1.3.3"/>
    </reaction>
</comment>
<evidence type="ECO:0000256" key="10">
    <source>
        <dbReference type="ARBA" id="ARBA00031693"/>
    </source>
</evidence>
<evidence type="ECO:0000313" key="15">
    <source>
        <dbReference type="Proteomes" id="UP000297951"/>
    </source>
</evidence>
<evidence type="ECO:0000256" key="11">
    <source>
        <dbReference type="ARBA" id="ARBA00048138"/>
    </source>
</evidence>
<dbReference type="FunFam" id="1.10.150.210:FF:000001">
    <property type="entry name" value="Phosphoserine phosphatase"/>
    <property type="match status" value="1"/>
</dbReference>
<keyword evidence="6" id="KW-0479">Metal-binding</keyword>
<dbReference type="GO" id="GO:0000287">
    <property type="term" value="F:magnesium ion binding"/>
    <property type="evidence" value="ECO:0007669"/>
    <property type="project" value="TreeGrafter"/>
</dbReference>
<evidence type="ECO:0000256" key="1">
    <source>
        <dbReference type="ARBA" id="ARBA00001946"/>
    </source>
</evidence>
<dbReference type="SFLD" id="SFLDG01136">
    <property type="entry name" value="C1.6:_Phosphoserine_Phosphatas"/>
    <property type="match status" value="1"/>
</dbReference>
<dbReference type="PANTHER" id="PTHR43344:SF2">
    <property type="entry name" value="PHOSPHOSERINE PHOSPHATASE"/>
    <property type="match status" value="1"/>
</dbReference>
<organism evidence="14 15">
    <name type="scientific">Rothia nasimurium</name>
    <dbReference type="NCBI Taxonomy" id="85336"/>
    <lineage>
        <taxon>Bacteria</taxon>
        <taxon>Bacillati</taxon>
        <taxon>Actinomycetota</taxon>
        <taxon>Actinomycetes</taxon>
        <taxon>Micrococcales</taxon>
        <taxon>Micrococcaceae</taxon>
        <taxon>Rothia</taxon>
    </lineage>
</organism>
<dbReference type="GO" id="GO:0005737">
    <property type="term" value="C:cytoplasm"/>
    <property type="evidence" value="ECO:0007669"/>
    <property type="project" value="TreeGrafter"/>
</dbReference>